<comment type="caution">
    <text evidence="9">The sequence shown here is derived from an EMBL/GenBank/DDBJ whole genome shotgun (WGS) entry which is preliminary data.</text>
</comment>
<evidence type="ECO:0000256" key="6">
    <source>
        <dbReference type="ARBA" id="ARBA00023136"/>
    </source>
</evidence>
<keyword evidence="2 7" id="KW-0813">Transport</keyword>
<sequence>MKRKHLPMVVTFLAPCLLLYGGLFLYPAGRAFYVSLFDWSGFTADMRFIGLGNFQELLRDRHFWRVVMANSFGIIFFGGILTFAIAFFLSGLIATGPRGKGFMRGLIYFPSIINPVAVAILWSFIYNHQYGLLNGFLRAIGLGHIQPTWTAPETLFWAILVALVWMYSGFYFVILSSALERVPPDQIESARIEGASEVRIFFSVKIPMIWDVLITTIIYWCIAAVKEFSLLYAWGGGVDVPQAGAQNLATYMYITAFGRRVTMYRMGYSTAMGVVMFLIVVAFYLVITRVTKRDEIQY</sequence>
<evidence type="ECO:0000256" key="7">
    <source>
        <dbReference type="RuleBase" id="RU363032"/>
    </source>
</evidence>
<gene>
    <name evidence="9" type="ORF">AU468_10130</name>
</gene>
<keyword evidence="6 7" id="KW-0472">Membrane</keyword>
<accession>A0A2S4JJE3</accession>
<evidence type="ECO:0000259" key="8">
    <source>
        <dbReference type="PROSITE" id="PS50928"/>
    </source>
</evidence>
<dbReference type="OrthoDB" id="367897at2"/>
<dbReference type="GO" id="GO:0055085">
    <property type="term" value="P:transmembrane transport"/>
    <property type="evidence" value="ECO:0007669"/>
    <property type="project" value="InterPro"/>
</dbReference>
<reference evidence="10" key="1">
    <citation type="submission" date="2015-12" db="EMBL/GenBank/DDBJ databases">
        <authorList>
            <person name="Lodha T.D."/>
            <person name="Chintalapati S."/>
            <person name="Chintalapati V.R."/>
            <person name="Sravanthi T."/>
        </authorList>
    </citation>
    <scope>NUCLEOTIDE SEQUENCE [LARGE SCALE GENOMIC DNA]</scope>
    <source>
        <strain evidence="10">JC133</strain>
    </source>
</reference>
<keyword evidence="4 7" id="KW-0812">Transmembrane</keyword>
<organism evidence="9 10">
    <name type="scientific">Alkalispirochaeta sphaeroplastigenens</name>
    <dbReference type="NCBI Taxonomy" id="1187066"/>
    <lineage>
        <taxon>Bacteria</taxon>
        <taxon>Pseudomonadati</taxon>
        <taxon>Spirochaetota</taxon>
        <taxon>Spirochaetia</taxon>
        <taxon>Spirochaetales</taxon>
        <taxon>Spirochaetaceae</taxon>
        <taxon>Alkalispirochaeta</taxon>
    </lineage>
</organism>
<proteinExistence type="inferred from homology"/>
<dbReference type="GO" id="GO:0005886">
    <property type="term" value="C:plasma membrane"/>
    <property type="evidence" value="ECO:0007669"/>
    <property type="project" value="UniProtKB-SubCell"/>
</dbReference>
<evidence type="ECO:0000256" key="3">
    <source>
        <dbReference type="ARBA" id="ARBA00022475"/>
    </source>
</evidence>
<feature type="transmembrane region" description="Helical" evidence="7">
    <location>
        <begin position="200"/>
        <end position="225"/>
    </location>
</feature>
<dbReference type="InterPro" id="IPR035906">
    <property type="entry name" value="MetI-like_sf"/>
</dbReference>
<protein>
    <submittedName>
        <fullName evidence="9">ABC transporter permease</fullName>
    </submittedName>
</protein>
<dbReference type="SUPFAM" id="SSF161098">
    <property type="entry name" value="MetI-like"/>
    <property type="match status" value="1"/>
</dbReference>
<dbReference type="PANTHER" id="PTHR30193">
    <property type="entry name" value="ABC TRANSPORTER PERMEASE PROTEIN"/>
    <property type="match status" value="1"/>
</dbReference>
<evidence type="ECO:0000313" key="9">
    <source>
        <dbReference type="EMBL" id="POQ99658.1"/>
    </source>
</evidence>
<feature type="domain" description="ABC transmembrane type-1" evidence="8">
    <location>
        <begin position="68"/>
        <end position="287"/>
    </location>
</feature>
<feature type="transmembrane region" description="Helical" evidence="7">
    <location>
        <begin position="266"/>
        <end position="287"/>
    </location>
</feature>
<keyword evidence="5 7" id="KW-1133">Transmembrane helix</keyword>
<feature type="transmembrane region" description="Helical" evidence="7">
    <location>
        <begin position="155"/>
        <end position="179"/>
    </location>
</feature>
<dbReference type="Proteomes" id="UP000237350">
    <property type="component" value="Unassembled WGS sequence"/>
</dbReference>
<dbReference type="Gene3D" id="1.10.3720.10">
    <property type="entry name" value="MetI-like"/>
    <property type="match status" value="1"/>
</dbReference>
<comment type="similarity">
    <text evidence="7">Belongs to the binding-protein-dependent transport system permease family.</text>
</comment>
<dbReference type="CDD" id="cd06261">
    <property type="entry name" value="TM_PBP2"/>
    <property type="match status" value="1"/>
</dbReference>
<dbReference type="EMBL" id="LPWH01000093">
    <property type="protein sequence ID" value="POQ99658.1"/>
    <property type="molecule type" value="Genomic_DNA"/>
</dbReference>
<dbReference type="InterPro" id="IPR000515">
    <property type="entry name" value="MetI-like"/>
</dbReference>
<keyword evidence="3" id="KW-1003">Cell membrane</keyword>
<dbReference type="InterPro" id="IPR051393">
    <property type="entry name" value="ABC_transporter_permease"/>
</dbReference>
<dbReference type="PROSITE" id="PS50928">
    <property type="entry name" value="ABC_TM1"/>
    <property type="match status" value="1"/>
</dbReference>
<evidence type="ECO:0000256" key="1">
    <source>
        <dbReference type="ARBA" id="ARBA00004651"/>
    </source>
</evidence>
<dbReference type="PANTHER" id="PTHR30193:SF41">
    <property type="entry name" value="DIACETYLCHITOBIOSE UPTAKE SYSTEM PERMEASE PROTEIN NGCF"/>
    <property type="match status" value="1"/>
</dbReference>
<dbReference type="Pfam" id="PF00528">
    <property type="entry name" value="BPD_transp_1"/>
    <property type="match status" value="1"/>
</dbReference>
<evidence type="ECO:0000256" key="5">
    <source>
        <dbReference type="ARBA" id="ARBA00022989"/>
    </source>
</evidence>
<evidence type="ECO:0000256" key="4">
    <source>
        <dbReference type="ARBA" id="ARBA00022692"/>
    </source>
</evidence>
<dbReference type="AlphaFoldDB" id="A0A2S4JJE3"/>
<feature type="transmembrane region" description="Helical" evidence="7">
    <location>
        <begin position="106"/>
        <end position="125"/>
    </location>
</feature>
<evidence type="ECO:0000313" key="10">
    <source>
        <dbReference type="Proteomes" id="UP000237350"/>
    </source>
</evidence>
<dbReference type="RefSeq" id="WP_018526213.1">
    <property type="nucleotide sequence ID" value="NZ_LPWH01000093.1"/>
</dbReference>
<keyword evidence="10" id="KW-1185">Reference proteome</keyword>
<feature type="transmembrane region" description="Helical" evidence="7">
    <location>
        <begin position="72"/>
        <end position="94"/>
    </location>
</feature>
<evidence type="ECO:0000256" key="2">
    <source>
        <dbReference type="ARBA" id="ARBA00022448"/>
    </source>
</evidence>
<comment type="subcellular location">
    <subcellularLocation>
        <location evidence="1 7">Cell membrane</location>
        <topology evidence="1 7">Multi-pass membrane protein</topology>
    </subcellularLocation>
</comment>
<name>A0A2S4JJE3_9SPIO</name>